<proteinExistence type="predicted"/>
<feature type="region of interest" description="Disordered" evidence="2">
    <location>
        <begin position="579"/>
        <end position="606"/>
    </location>
</feature>
<dbReference type="PANTHER" id="PTHR23303">
    <property type="entry name" value="CARBOXYPEPTIDASE REGULATORY REGION-CONTAINING"/>
    <property type="match status" value="1"/>
</dbReference>
<dbReference type="SUPFAM" id="SSF49452">
    <property type="entry name" value="Starch-binding domain-like"/>
    <property type="match status" value="1"/>
</dbReference>
<keyword evidence="8" id="KW-1185">Reference proteome</keyword>
<reference evidence="8" key="1">
    <citation type="submission" date="2017-01" db="EMBL/GenBank/DDBJ databases">
        <title>Comparative genomics of anhydrobiosis in the tardigrade Hypsibius dujardini.</title>
        <authorList>
            <person name="Yoshida Y."/>
            <person name="Koutsovoulos G."/>
            <person name="Laetsch D."/>
            <person name="Stevens L."/>
            <person name="Kumar S."/>
            <person name="Horikawa D."/>
            <person name="Ishino K."/>
            <person name="Komine S."/>
            <person name="Tomita M."/>
            <person name="Blaxter M."/>
            <person name="Arakawa K."/>
        </authorList>
    </citation>
    <scope>NUCLEOTIDE SEQUENCE [LARGE SCALE GENOMIC DNA]</scope>
    <source>
        <strain evidence="8">Z151</strain>
    </source>
</reference>
<protein>
    <submittedName>
        <fullName evidence="7">Nodal modulator 3</fullName>
    </submittedName>
</protein>
<dbReference type="InterPro" id="IPR051417">
    <property type="entry name" value="SDr/BOS_complex"/>
</dbReference>
<sequence length="606" mass="66726">MTRTLSTIWQEISPKRQISRRDLLRSAFKPGRYEIKPLSCHKFESEVYTYNTDTPERLSIHAVAHLANITVLTDDDKMSFKLRIKKNSDGSSSILSPSPKDSHAVKVLRPDLLQYSFTDYFAAEEELTIVPASEVLLFKPAHAELFVSENCEKNLVTLEAFKGVTITGSTTPPVADAEVELTTDAEVLRGKTDEAGKFSLGPIPKSALRVIAVEKRGYLFEQIKGTHNFKAAKLSEIQIHTLDEKQQPLPGVLVSISSAAGVRTSNFTDQAGTLSFVSFAPGDYIVRPMQKEFRFDPASKSVTVSQGQTAQVQWLGTRIAYSVFGKVTALRGEPEVGVVFEAVSVEPCPQMQEEAVSAATGQFRISGLKAGCAYEVRAKEGELARLDLKWTSPANRTVQMGTDDITGLSFVAFRGFNEAEFTGRIATAKEFLNQVKVCLYRSDRPDESLQCISFTTHPMFYFNPVPLDGRSYILRLDSTLSRKEFVFTPEELHVKANSTFRHFVLSFTASRRQLQPEIDVATMWIIPFAIAAAILYFKKETAIPALKGLAMSLVSGKSFASTVKDKKKAAATAAGTAAATAAQNDDLEDFSSSSSSTTRKRAKSPK</sequence>
<dbReference type="Pfam" id="PF23141">
    <property type="entry name" value="Ig_NOMO"/>
    <property type="match status" value="1"/>
</dbReference>
<evidence type="ECO:0000256" key="2">
    <source>
        <dbReference type="SAM" id="MobiDB-lite"/>
    </source>
</evidence>
<comment type="caution">
    <text evidence="7">The sequence shown here is derived from an EMBL/GenBank/DDBJ whole genome shotgun (WGS) entry which is preliminary data.</text>
</comment>
<feature type="domain" description="NOMO C-terminal transthyretin-like" evidence="6">
    <location>
        <begin position="417"/>
        <end position="509"/>
    </location>
</feature>
<gene>
    <name evidence="7" type="ORF">BV898_09943</name>
</gene>
<dbReference type="PANTHER" id="PTHR23303:SF14">
    <property type="entry name" value="BOS COMPLEX SUBUNIT NOMO1-RELATED"/>
    <property type="match status" value="1"/>
</dbReference>
<keyword evidence="3" id="KW-1133">Transmembrane helix</keyword>
<evidence type="ECO:0000313" key="8">
    <source>
        <dbReference type="Proteomes" id="UP000192578"/>
    </source>
</evidence>
<evidence type="ECO:0000259" key="5">
    <source>
        <dbReference type="Pfam" id="PF23141"/>
    </source>
</evidence>
<feature type="domain" description="NOMO seventh transthyretin-like" evidence="5">
    <location>
        <begin position="29"/>
        <end position="63"/>
    </location>
</feature>
<feature type="domain" description="NOMO-like ninth beta-sandwich" evidence="4">
    <location>
        <begin position="162"/>
        <end position="231"/>
    </location>
</feature>
<evidence type="ECO:0000259" key="4">
    <source>
        <dbReference type="Pfam" id="PF22902"/>
    </source>
</evidence>
<evidence type="ECO:0000313" key="7">
    <source>
        <dbReference type="EMBL" id="OQV15846.1"/>
    </source>
</evidence>
<accession>A0A1W0WKX5</accession>
<dbReference type="EMBL" id="MTYJ01000081">
    <property type="protein sequence ID" value="OQV15846.1"/>
    <property type="molecule type" value="Genomic_DNA"/>
</dbReference>
<dbReference type="InterPro" id="IPR055073">
    <property type="entry name" value="NOMO1-like_9th"/>
</dbReference>
<dbReference type="Gene3D" id="2.60.40.1120">
    <property type="entry name" value="Carboxypeptidase-like, regulatory domain"/>
    <property type="match status" value="1"/>
</dbReference>
<dbReference type="OrthoDB" id="10263633at2759"/>
<dbReference type="GO" id="GO:0005789">
    <property type="term" value="C:endoplasmic reticulum membrane"/>
    <property type="evidence" value="ECO:0007669"/>
    <property type="project" value="TreeGrafter"/>
</dbReference>
<dbReference type="Pfam" id="PF22902">
    <property type="entry name" value="NOMO1-like_9th"/>
    <property type="match status" value="1"/>
</dbReference>
<dbReference type="AlphaFoldDB" id="A0A1W0WKX5"/>
<evidence type="ECO:0000259" key="6">
    <source>
        <dbReference type="Pfam" id="PF23192"/>
    </source>
</evidence>
<keyword evidence="1" id="KW-0732">Signal</keyword>
<keyword evidence="3" id="KW-0472">Membrane</keyword>
<feature type="transmembrane region" description="Helical" evidence="3">
    <location>
        <begin position="520"/>
        <end position="537"/>
    </location>
</feature>
<dbReference type="InterPro" id="IPR013784">
    <property type="entry name" value="Carb-bd-like_fold"/>
</dbReference>
<evidence type="ECO:0000256" key="3">
    <source>
        <dbReference type="SAM" id="Phobius"/>
    </source>
</evidence>
<evidence type="ECO:0000256" key="1">
    <source>
        <dbReference type="ARBA" id="ARBA00022729"/>
    </source>
</evidence>
<dbReference type="Pfam" id="PF23192">
    <property type="entry name" value="NOMO_12th"/>
    <property type="match status" value="1"/>
</dbReference>
<dbReference type="Proteomes" id="UP000192578">
    <property type="component" value="Unassembled WGS sequence"/>
</dbReference>
<name>A0A1W0WKX5_HYPEX</name>
<dbReference type="InterPro" id="IPR056319">
    <property type="entry name" value="NOMO_7th"/>
</dbReference>
<keyword evidence="3" id="KW-0812">Transmembrane</keyword>
<organism evidence="7 8">
    <name type="scientific">Hypsibius exemplaris</name>
    <name type="common">Freshwater tardigrade</name>
    <dbReference type="NCBI Taxonomy" id="2072580"/>
    <lineage>
        <taxon>Eukaryota</taxon>
        <taxon>Metazoa</taxon>
        <taxon>Ecdysozoa</taxon>
        <taxon>Tardigrada</taxon>
        <taxon>Eutardigrada</taxon>
        <taxon>Parachela</taxon>
        <taxon>Hypsibioidea</taxon>
        <taxon>Hypsibiidae</taxon>
        <taxon>Hypsibius</taxon>
    </lineage>
</organism>
<dbReference type="GO" id="GO:0030246">
    <property type="term" value="F:carbohydrate binding"/>
    <property type="evidence" value="ECO:0007669"/>
    <property type="project" value="InterPro"/>
</dbReference>
<dbReference type="InterPro" id="IPR056191">
    <property type="entry name" value="NOMO_12th"/>
</dbReference>